<accession>A0A1E7KJ78</accession>
<proteinExistence type="inferred from homology"/>
<reference evidence="5 6" key="1">
    <citation type="journal article" date="2016" name="Front. Microbiol.">
        <title>Comparative Genomics Analysis of Streptomyces Species Reveals Their Adaptation to the Marine Environment and Their Diversity at the Genomic Level.</title>
        <authorList>
            <person name="Tian X."/>
            <person name="Zhang Z."/>
            <person name="Yang T."/>
            <person name="Chen M."/>
            <person name="Li J."/>
            <person name="Chen F."/>
            <person name="Yang J."/>
            <person name="Li W."/>
            <person name="Zhang B."/>
            <person name="Zhang Z."/>
            <person name="Wu J."/>
            <person name="Zhang C."/>
            <person name="Long L."/>
            <person name="Xiao J."/>
        </authorList>
    </citation>
    <scope>NUCLEOTIDE SEQUENCE [LARGE SCALE GENOMIC DNA]</scope>
    <source>
        <strain evidence="5 6">SCSIO 02100</strain>
    </source>
</reference>
<dbReference type="AlphaFoldDB" id="A0A1E7KJ78"/>
<dbReference type="GO" id="GO:1901982">
    <property type="term" value="F:maltose binding"/>
    <property type="evidence" value="ECO:0007669"/>
    <property type="project" value="TreeGrafter"/>
</dbReference>
<dbReference type="Gene3D" id="3.40.190.10">
    <property type="entry name" value="Periplasmic binding protein-like II"/>
    <property type="match status" value="2"/>
</dbReference>
<protein>
    <submittedName>
        <fullName evidence="5">Sugar transporter</fullName>
    </submittedName>
</protein>
<keyword evidence="5" id="KW-0762">Sugar transport</keyword>
<keyword evidence="6" id="KW-1185">Reference proteome</keyword>
<sequence length="407" mass="43816">MSLSLLAGCGTLSDSGDDTTTLEVWLMAGSLSADFRERFVRDYESRNPDVRVNITVHEWPGINEKVRTALDSQNPPDVIEVGNSQVAEYVEAGGVRNLTTRVYDLGGDDWVPSLAKSGQVDGYQYGVPFYAANRVVIYREDLFRAAGVTSPPRTRDEWLTVTELLDEGEQQGIYLPGQNWYVLAGFVWDEGGQLAVERSGTWAGALDSPEALRGMAFYERMHALGDAKPGSDESSPDELQVFADGGVAQLIAVPGAARLITEHNPELAGKLGFFPIPGKTAEKPGAVFTGGSVLIAPERNPEAETEAGYAFVKRLTGRKWQREMADTMSFVPNRTNLSDALKGEPGGAAMAKAAKNGHPTPASPRWGDLEANNPIKDYQTAVLRGADPKAAARKASEQISELLSGGA</sequence>
<evidence type="ECO:0000256" key="4">
    <source>
        <dbReference type="SAM" id="MobiDB-lite"/>
    </source>
</evidence>
<name>A0A1E7KJ78_9ACTN</name>
<dbReference type="GO" id="GO:0042956">
    <property type="term" value="P:maltodextrin transmembrane transport"/>
    <property type="evidence" value="ECO:0007669"/>
    <property type="project" value="TreeGrafter"/>
</dbReference>
<dbReference type="PATRIC" id="fig|1075402.3.peg.5269"/>
<evidence type="ECO:0000256" key="2">
    <source>
        <dbReference type="ARBA" id="ARBA00022448"/>
    </source>
</evidence>
<dbReference type="PANTHER" id="PTHR30061">
    <property type="entry name" value="MALTOSE-BINDING PERIPLASMIC PROTEIN"/>
    <property type="match status" value="1"/>
</dbReference>
<dbReference type="EMBL" id="LJGU01000115">
    <property type="protein sequence ID" value="OEV03965.1"/>
    <property type="molecule type" value="Genomic_DNA"/>
</dbReference>
<dbReference type="STRING" id="1075402.AN216_09390"/>
<evidence type="ECO:0000313" key="5">
    <source>
        <dbReference type="EMBL" id="OEV03965.1"/>
    </source>
</evidence>
<comment type="similarity">
    <text evidence="1">Belongs to the bacterial solute-binding protein 1 family.</text>
</comment>
<gene>
    <name evidence="5" type="ORF">AN216_09390</name>
</gene>
<keyword evidence="2" id="KW-0813">Transport</keyword>
<evidence type="ECO:0000313" key="6">
    <source>
        <dbReference type="Proteomes" id="UP000176101"/>
    </source>
</evidence>
<dbReference type="GO" id="GO:0055052">
    <property type="term" value="C:ATP-binding cassette (ABC) transporter complex, substrate-binding subunit-containing"/>
    <property type="evidence" value="ECO:0007669"/>
    <property type="project" value="TreeGrafter"/>
</dbReference>
<dbReference type="Pfam" id="PF01547">
    <property type="entry name" value="SBP_bac_1"/>
    <property type="match status" value="1"/>
</dbReference>
<dbReference type="GO" id="GO:0015768">
    <property type="term" value="P:maltose transport"/>
    <property type="evidence" value="ECO:0007669"/>
    <property type="project" value="TreeGrafter"/>
</dbReference>
<feature type="region of interest" description="Disordered" evidence="4">
    <location>
        <begin position="350"/>
        <end position="372"/>
    </location>
</feature>
<dbReference type="InterPro" id="IPR006059">
    <property type="entry name" value="SBP"/>
</dbReference>
<dbReference type="Proteomes" id="UP000176101">
    <property type="component" value="Unassembled WGS sequence"/>
</dbReference>
<dbReference type="PANTHER" id="PTHR30061:SF50">
    <property type="entry name" value="MALTOSE_MALTODEXTRIN-BINDING PERIPLASMIC PROTEIN"/>
    <property type="match status" value="1"/>
</dbReference>
<comment type="caution">
    <text evidence="5">The sequence shown here is derived from an EMBL/GenBank/DDBJ whole genome shotgun (WGS) entry which is preliminary data.</text>
</comment>
<keyword evidence="3" id="KW-0732">Signal</keyword>
<evidence type="ECO:0000256" key="3">
    <source>
        <dbReference type="ARBA" id="ARBA00022729"/>
    </source>
</evidence>
<organism evidence="5 6">
    <name type="scientific">Streptomyces oceani</name>
    <dbReference type="NCBI Taxonomy" id="1075402"/>
    <lineage>
        <taxon>Bacteria</taxon>
        <taxon>Bacillati</taxon>
        <taxon>Actinomycetota</taxon>
        <taxon>Actinomycetes</taxon>
        <taxon>Kitasatosporales</taxon>
        <taxon>Streptomycetaceae</taxon>
        <taxon>Streptomyces</taxon>
    </lineage>
</organism>
<dbReference type="SUPFAM" id="SSF53850">
    <property type="entry name" value="Periplasmic binding protein-like II"/>
    <property type="match status" value="1"/>
</dbReference>
<evidence type="ECO:0000256" key="1">
    <source>
        <dbReference type="ARBA" id="ARBA00008520"/>
    </source>
</evidence>